<keyword evidence="1" id="KW-0812">Transmembrane</keyword>
<dbReference type="InterPro" id="IPR048136">
    <property type="entry name" value="STM3941-like"/>
</dbReference>
<organism evidence="2 3">
    <name type="scientific">Capnocytophaga ochracea</name>
    <dbReference type="NCBI Taxonomy" id="1018"/>
    <lineage>
        <taxon>Bacteria</taxon>
        <taxon>Pseudomonadati</taxon>
        <taxon>Bacteroidota</taxon>
        <taxon>Flavobacteriia</taxon>
        <taxon>Flavobacteriales</taxon>
        <taxon>Flavobacteriaceae</taxon>
        <taxon>Capnocytophaga</taxon>
    </lineage>
</organism>
<gene>
    <name evidence="2" type="ORF">NCTC11546_01442</name>
</gene>
<protein>
    <recommendedName>
        <fullName evidence="4">DUF5673 domain-containing protein</fullName>
    </recommendedName>
</protein>
<dbReference type="OMA" id="YGIHIHI"/>
<feature type="transmembrane region" description="Helical" evidence="1">
    <location>
        <begin position="20"/>
        <end position="38"/>
    </location>
</feature>
<evidence type="ECO:0008006" key="4">
    <source>
        <dbReference type="Google" id="ProtNLM"/>
    </source>
</evidence>
<feature type="transmembrane region" description="Helical" evidence="1">
    <location>
        <begin position="44"/>
        <end position="64"/>
    </location>
</feature>
<accession>A0A2X2RG78</accession>
<keyword evidence="1" id="KW-1133">Transmembrane helix</keyword>
<dbReference type="RefSeq" id="WP_015782177.1">
    <property type="nucleotide sequence ID" value="NZ_CP082870.1"/>
</dbReference>
<evidence type="ECO:0000313" key="2">
    <source>
        <dbReference type="EMBL" id="SQA78214.1"/>
    </source>
</evidence>
<dbReference type="GeneID" id="29676080"/>
<evidence type="ECO:0000256" key="1">
    <source>
        <dbReference type="SAM" id="Phobius"/>
    </source>
</evidence>
<name>A0A2X2RG78_CAPOC</name>
<dbReference type="Proteomes" id="UP000249891">
    <property type="component" value="Unassembled WGS sequence"/>
</dbReference>
<dbReference type="AlphaFoldDB" id="A0A2X2RG78"/>
<sequence length="170" mass="19322">MKDTIIIPFSKKKMLKLTGIYALIILGVAGVIALILSADTLNLYYLAFFLVLLIVTIILFFMGIKGLLSLKRSKGGVILTPEYLKSNVNLVGKWVGEIPWNEIAAIGRMKFYGIHIHIKLKHPENYLSRIKSKEIRNRFEGIQIDNSELEITFEELEGLINEYFAKYGNS</sequence>
<reference evidence="2 3" key="1">
    <citation type="submission" date="2018-06" db="EMBL/GenBank/DDBJ databases">
        <authorList>
            <consortium name="Pathogen Informatics"/>
            <person name="Doyle S."/>
        </authorList>
    </citation>
    <scope>NUCLEOTIDE SEQUENCE [LARGE SCALE GENOMIC DNA]</scope>
    <source>
        <strain evidence="2 3">NCTC11546</strain>
    </source>
</reference>
<evidence type="ECO:0000313" key="3">
    <source>
        <dbReference type="Proteomes" id="UP000249891"/>
    </source>
</evidence>
<proteinExistence type="predicted"/>
<dbReference type="EMBL" id="UARG01000017">
    <property type="protein sequence ID" value="SQA78214.1"/>
    <property type="molecule type" value="Genomic_DNA"/>
</dbReference>
<keyword evidence="1" id="KW-0472">Membrane</keyword>
<dbReference type="NCBIfam" id="NF041635">
    <property type="entry name" value="STM3941_fam"/>
    <property type="match status" value="1"/>
</dbReference>